<sequence>PFGEQPPTSFKPGQLRQSKKQECFLH</sequence>
<reference evidence="2 3" key="1">
    <citation type="submission" date="2019-10" db="EMBL/GenBank/DDBJ databases">
        <title>Assembly and Annotation for the nematode Trichostrongylus colubriformis.</title>
        <authorList>
            <person name="Martin J."/>
        </authorList>
    </citation>
    <scope>NUCLEOTIDE SEQUENCE [LARGE SCALE GENOMIC DNA]</scope>
    <source>
        <strain evidence="2">G859</strain>
        <tissue evidence="2">Whole worm</tissue>
    </source>
</reference>
<feature type="non-terminal residue" evidence="2">
    <location>
        <position position="1"/>
    </location>
</feature>
<gene>
    <name evidence="2" type="ORF">GCK32_017726</name>
</gene>
<accession>A0AAN8IM92</accession>
<protein>
    <submittedName>
        <fullName evidence="2">Uncharacterized protein</fullName>
    </submittedName>
</protein>
<proteinExistence type="predicted"/>
<dbReference type="AlphaFoldDB" id="A0AAN8IM92"/>
<keyword evidence="3" id="KW-1185">Reference proteome</keyword>
<comment type="caution">
    <text evidence="2">The sequence shown here is derived from an EMBL/GenBank/DDBJ whole genome shotgun (WGS) entry which is preliminary data.</text>
</comment>
<organism evidence="2 3">
    <name type="scientific">Trichostrongylus colubriformis</name>
    <name type="common">Black scour worm</name>
    <dbReference type="NCBI Taxonomy" id="6319"/>
    <lineage>
        <taxon>Eukaryota</taxon>
        <taxon>Metazoa</taxon>
        <taxon>Ecdysozoa</taxon>
        <taxon>Nematoda</taxon>
        <taxon>Chromadorea</taxon>
        <taxon>Rhabditida</taxon>
        <taxon>Rhabditina</taxon>
        <taxon>Rhabditomorpha</taxon>
        <taxon>Strongyloidea</taxon>
        <taxon>Trichostrongylidae</taxon>
        <taxon>Trichostrongylus</taxon>
    </lineage>
</organism>
<name>A0AAN8IM92_TRICO</name>
<dbReference type="EMBL" id="WIXE01008000">
    <property type="protein sequence ID" value="KAK5979769.1"/>
    <property type="molecule type" value="Genomic_DNA"/>
</dbReference>
<dbReference type="Proteomes" id="UP001331761">
    <property type="component" value="Unassembled WGS sequence"/>
</dbReference>
<feature type="region of interest" description="Disordered" evidence="1">
    <location>
        <begin position="1"/>
        <end position="26"/>
    </location>
</feature>
<evidence type="ECO:0000313" key="3">
    <source>
        <dbReference type="Proteomes" id="UP001331761"/>
    </source>
</evidence>
<evidence type="ECO:0000313" key="2">
    <source>
        <dbReference type="EMBL" id="KAK5979769.1"/>
    </source>
</evidence>
<evidence type="ECO:0000256" key="1">
    <source>
        <dbReference type="SAM" id="MobiDB-lite"/>
    </source>
</evidence>